<gene>
    <name evidence="2" type="ORF">HU200_040884</name>
</gene>
<name>A0A835B7L3_9POAL</name>
<dbReference type="PANTHER" id="PTHR34223:SF70">
    <property type="entry name" value="F-BOX DOMAIN-CONTAINING PROTEIN"/>
    <property type="match status" value="1"/>
</dbReference>
<organism evidence="2 3">
    <name type="scientific">Digitaria exilis</name>
    <dbReference type="NCBI Taxonomy" id="1010633"/>
    <lineage>
        <taxon>Eukaryota</taxon>
        <taxon>Viridiplantae</taxon>
        <taxon>Streptophyta</taxon>
        <taxon>Embryophyta</taxon>
        <taxon>Tracheophyta</taxon>
        <taxon>Spermatophyta</taxon>
        <taxon>Magnoliopsida</taxon>
        <taxon>Liliopsida</taxon>
        <taxon>Poales</taxon>
        <taxon>Poaceae</taxon>
        <taxon>PACMAD clade</taxon>
        <taxon>Panicoideae</taxon>
        <taxon>Panicodae</taxon>
        <taxon>Paniceae</taxon>
        <taxon>Anthephorinae</taxon>
        <taxon>Digitaria</taxon>
    </lineage>
</organism>
<feature type="domain" description="At1g61320/AtMIF1 LRR" evidence="1">
    <location>
        <begin position="127"/>
        <end position="323"/>
    </location>
</feature>
<dbReference type="InterPro" id="IPR055357">
    <property type="entry name" value="LRR_At1g61320_AtMIF1"/>
</dbReference>
<dbReference type="InterPro" id="IPR032675">
    <property type="entry name" value="LRR_dom_sf"/>
</dbReference>
<dbReference type="PANTHER" id="PTHR34223">
    <property type="entry name" value="OS11G0201299 PROTEIN"/>
    <property type="match status" value="1"/>
</dbReference>
<proteinExistence type="predicted"/>
<protein>
    <recommendedName>
        <fullName evidence="1">At1g61320/AtMIF1 LRR domain-containing protein</fullName>
    </recommendedName>
</protein>
<reference evidence="2" key="1">
    <citation type="submission" date="2020-07" db="EMBL/GenBank/DDBJ databases">
        <title>Genome sequence and genetic diversity analysis of an under-domesticated orphan crop, white fonio (Digitaria exilis).</title>
        <authorList>
            <person name="Bennetzen J.L."/>
            <person name="Chen S."/>
            <person name="Ma X."/>
            <person name="Wang X."/>
            <person name="Yssel A.E.J."/>
            <person name="Chaluvadi S.R."/>
            <person name="Johnson M."/>
            <person name="Gangashetty P."/>
            <person name="Hamidou F."/>
            <person name="Sanogo M.D."/>
            <person name="Zwaenepoel A."/>
            <person name="Wallace J."/>
            <person name="Van De Peer Y."/>
            <person name="Van Deynze A."/>
        </authorList>
    </citation>
    <scope>NUCLEOTIDE SEQUENCE</scope>
    <source>
        <tissue evidence="2">Leaves</tissue>
    </source>
</reference>
<evidence type="ECO:0000259" key="1">
    <source>
        <dbReference type="Pfam" id="PF23622"/>
    </source>
</evidence>
<evidence type="ECO:0000313" key="2">
    <source>
        <dbReference type="EMBL" id="KAF8690523.1"/>
    </source>
</evidence>
<dbReference type="InterPro" id="IPR053197">
    <property type="entry name" value="F-box_SCFL_complex_component"/>
</dbReference>
<dbReference type="SUPFAM" id="SSF52047">
    <property type="entry name" value="RNI-like"/>
    <property type="match status" value="1"/>
</dbReference>
<comment type="caution">
    <text evidence="2">The sequence shown here is derived from an EMBL/GenBank/DDBJ whole genome shotgun (WGS) entry which is preliminary data.</text>
</comment>
<evidence type="ECO:0000313" key="3">
    <source>
        <dbReference type="Proteomes" id="UP000636709"/>
    </source>
</evidence>
<dbReference type="Proteomes" id="UP000636709">
    <property type="component" value="Unassembled WGS sequence"/>
</dbReference>
<dbReference type="Pfam" id="PF23622">
    <property type="entry name" value="LRR_At1g61320_AtMIF1"/>
    <property type="match status" value="1"/>
</dbReference>
<keyword evidence="3" id="KW-1185">Reference proteome</keyword>
<dbReference type="AlphaFoldDB" id="A0A835B7L3"/>
<sequence>MHSFTPSCPSSLLRRLCGRAFYHSDGGISGGLLAASKLTTRILGSTTPGLPTPAWMRNGHGLRTLPPTCLCSMIAHRLWMNSWFVLRSITSGMWNRWIRRGIEYCPAVLRILLPGSDLGFKLPPMARSSFHRLKRLHLLNVDLDGQFTCLLSTFPVMEDLDLGACKFSGDCSQGITFSTLKKLVLNRCENNTTRPMVIMAPSLSCFDLSYGCYLAGIALSKMDSLVEAMIEITEDQTLSQNTQRELLGSLFDVTRLDLSGFETKVLLNSKSDPFPIFRNMRTLCLNNCFLDEYDLNDKLEALGSFLQNTPCLEKLILEFCMFISDPDYEWKIERKNITLQRQNRETLQCCQLKLIEVLYDHDHDHQLIEVLWWFGRSIPDANIKLTKTFSFASCRV</sequence>
<dbReference type="OrthoDB" id="1939276at2759"/>
<dbReference type="EMBL" id="JACEFO010001972">
    <property type="protein sequence ID" value="KAF8690523.1"/>
    <property type="molecule type" value="Genomic_DNA"/>
</dbReference>
<dbReference type="Gene3D" id="3.80.10.10">
    <property type="entry name" value="Ribonuclease Inhibitor"/>
    <property type="match status" value="1"/>
</dbReference>
<accession>A0A835B7L3</accession>